<dbReference type="InterPro" id="IPR036677">
    <property type="entry name" value="EutN_CcmL_sf"/>
</dbReference>
<dbReference type="Gene3D" id="2.40.50.220">
    <property type="entry name" value="EutN/Ccml"/>
    <property type="match status" value="1"/>
</dbReference>
<gene>
    <name evidence="3" type="ORF">FHP24_24650</name>
</gene>
<dbReference type="EMBL" id="VDMN01000007">
    <property type="protein sequence ID" value="TNM60980.1"/>
    <property type="molecule type" value="Genomic_DNA"/>
</dbReference>
<keyword evidence="2" id="KW-1283">Bacterial microcompartment</keyword>
<reference evidence="3 4" key="1">
    <citation type="submission" date="2019-06" db="EMBL/GenBank/DDBJ databases">
        <title>The draft genome of Rhizobium smilacinae PTYR-5.</title>
        <authorList>
            <person name="Liu L."/>
            <person name="Li L."/>
            <person name="Zhang X."/>
        </authorList>
    </citation>
    <scope>NUCLEOTIDE SEQUENCE [LARGE SCALE GENOMIC DNA]</scope>
    <source>
        <strain evidence="3 4">PTYR-5</strain>
    </source>
</reference>
<sequence length="97" mass="10178">MYLAKVIGRVVATTKDMSLSGSKLLIITRLNERLEPQDRTEIAVDTVGAGNGETVIVTSGSASRLAGTLQKSVVDASIVGIVDTVETDGGVRDVRHP</sequence>
<dbReference type="PANTHER" id="PTHR36539:SF1">
    <property type="entry name" value="BACTERIAL MICROCOMPARTMENT SHELL VERTEX PROTEIN EUTN"/>
    <property type="match status" value="1"/>
</dbReference>
<dbReference type="PROSITE" id="PS51932">
    <property type="entry name" value="BMV"/>
    <property type="match status" value="1"/>
</dbReference>
<comment type="caution">
    <text evidence="3">The sequence shown here is derived from an EMBL/GenBank/DDBJ whole genome shotgun (WGS) entry which is preliminary data.</text>
</comment>
<dbReference type="Proteomes" id="UP000311605">
    <property type="component" value="Unassembled WGS sequence"/>
</dbReference>
<dbReference type="RefSeq" id="WP_139678887.1">
    <property type="nucleotide sequence ID" value="NZ_VDMN01000007.1"/>
</dbReference>
<dbReference type="CDD" id="cd01614">
    <property type="entry name" value="EutN_CcmL"/>
    <property type="match status" value="1"/>
</dbReference>
<evidence type="ECO:0000256" key="1">
    <source>
        <dbReference type="ARBA" id="ARBA00024322"/>
    </source>
</evidence>
<protein>
    <submittedName>
        <fullName evidence="3">Ethanolamine utilization protein EutN</fullName>
    </submittedName>
</protein>
<dbReference type="PANTHER" id="PTHR36539">
    <property type="entry name" value="ETHANOLAMINE UTILIZATION PROTEIN EUTN"/>
    <property type="match status" value="1"/>
</dbReference>
<evidence type="ECO:0000256" key="2">
    <source>
        <dbReference type="ARBA" id="ARBA00024446"/>
    </source>
</evidence>
<dbReference type="OrthoDB" id="196195at2"/>
<dbReference type="AlphaFoldDB" id="A0A5C4XEJ3"/>
<proteinExistence type="predicted"/>
<name>A0A5C4XEJ3_9HYPH</name>
<comment type="subcellular location">
    <subcellularLocation>
        <location evidence="1">Bacterial microcompartment</location>
    </subcellularLocation>
</comment>
<evidence type="ECO:0000313" key="4">
    <source>
        <dbReference type="Proteomes" id="UP000311605"/>
    </source>
</evidence>
<dbReference type="Pfam" id="PF03319">
    <property type="entry name" value="EutN_CcmL"/>
    <property type="match status" value="1"/>
</dbReference>
<dbReference type="GO" id="GO:0031469">
    <property type="term" value="C:bacterial microcompartment"/>
    <property type="evidence" value="ECO:0007669"/>
    <property type="project" value="UniProtKB-SubCell"/>
</dbReference>
<dbReference type="InterPro" id="IPR004992">
    <property type="entry name" value="EutN_CcmL"/>
</dbReference>
<dbReference type="SUPFAM" id="SSF159133">
    <property type="entry name" value="EutN/CcmL-like"/>
    <property type="match status" value="1"/>
</dbReference>
<organism evidence="3 4">
    <name type="scientific">Aliirhizobium smilacinae</name>
    <dbReference type="NCBI Taxonomy" id="1395944"/>
    <lineage>
        <taxon>Bacteria</taxon>
        <taxon>Pseudomonadati</taxon>
        <taxon>Pseudomonadota</taxon>
        <taxon>Alphaproteobacteria</taxon>
        <taxon>Hyphomicrobiales</taxon>
        <taxon>Rhizobiaceae</taxon>
        <taxon>Aliirhizobium</taxon>
    </lineage>
</organism>
<accession>A0A5C4XEJ3</accession>
<keyword evidence="4" id="KW-1185">Reference proteome</keyword>
<evidence type="ECO:0000313" key="3">
    <source>
        <dbReference type="EMBL" id="TNM60980.1"/>
    </source>
</evidence>